<reference evidence="7 8" key="1">
    <citation type="submission" date="2019-06" db="EMBL/GenBank/DDBJ databases">
        <title>Genomic Encyclopedia of Type Strains, Phase IV (KMG-V): Genome sequencing to study the core and pangenomes of soil and plant-associated prokaryotes.</title>
        <authorList>
            <person name="Whitman W."/>
        </authorList>
    </citation>
    <scope>NUCLEOTIDE SEQUENCE [LARGE SCALE GENOMIC DNA]</scope>
    <source>
        <strain evidence="5 7">BR 11880</strain>
        <strain evidence="6 8">BR 12005</strain>
    </source>
</reference>
<keyword evidence="2" id="KW-0238">DNA-binding</keyword>
<dbReference type="EMBL" id="VITV01000016">
    <property type="protein sequence ID" value="TWB66046.1"/>
    <property type="molecule type" value="Genomic_DNA"/>
</dbReference>
<evidence type="ECO:0000259" key="4">
    <source>
        <dbReference type="PROSITE" id="PS01124"/>
    </source>
</evidence>
<evidence type="ECO:0000313" key="8">
    <source>
        <dbReference type="Proteomes" id="UP000320516"/>
    </source>
</evidence>
<dbReference type="GO" id="GO:0043565">
    <property type="term" value="F:sequence-specific DNA binding"/>
    <property type="evidence" value="ECO:0007669"/>
    <property type="project" value="InterPro"/>
</dbReference>
<evidence type="ECO:0000313" key="7">
    <source>
        <dbReference type="Proteomes" id="UP000319859"/>
    </source>
</evidence>
<dbReference type="PROSITE" id="PS01124">
    <property type="entry name" value="HTH_ARAC_FAMILY_2"/>
    <property type="match status" value="1"/>
</dbReference>
<dbReference type="PANTHER" id="PTHR46796:SF6">
    <property type="entry name" value="ARAC SUBFAMILY"/>
    <property type="match status" value="1"/>
</dbReference>
<evidence type="ECO:0000313" key="5">
    <source>
        <dbReference type="EMBL" id="TWB18433.1"/>
    </source>
</evidence>
<dbReference type="Gene3D" id="1.10.10.60">
    <property type="entry name" value="Homeodomain-like"/>
    <property type="match status" value="2"/>
</dbReference>
<dbReference type="PROSITE" id="PS00041">
    <property type="entry name" value="HTH_ARAC_FAMILY_1"/>
    <property type="match status" value="1"/>
</dbReference>
<dbReference type="InterPro" id="IPR050204">
    <property type="entry name" value="AraC_XylS_family_regulators"/>
</dbReference>
<evidence type="ECO:0000256" key="3">
    <source>
        <dbReference type="ARBA" id="ARBA00023163"/>
    </source>
</evidence>
<dbReference type="PANTHER" id="PTHR46796">
    <property type="entry name" value="HTH-TYPE TRANSCRIPTIONAL ACTIVATOR RHAS-RELATED"/>
    <property type="match status" value="1"/>
</dbReference>
<dbReference type="InterPro" id="IPR018062">
    <property type="entry name" value="HTH_AraC-typ_CS"/>
</dbReference>
<dbReference type="Proteomes" id="UP000320516">
    <property type="component" value="Unassembled WGS sequence"/>
</dbReference>
<proteinExistence type="predicted"/>
<evidence type="ECO:0000256" key="2">
    <source>
        <dbReference type="ARBA" id="ARBA00023125"/>
    </source>
</evidence>
<dbReference type="InterPro" id="IPR018060">
    <property type="entry name" value="HTH_AraC"/>
</dbReference>
<dbReference type="SMART" id="SM00342">
    <property type="entry name" value="HTH_ARAC"/>
    <property type="match status" value="1"/>
</dbReference>
<dbReference type="PRINTS" id="PR00032">
    <property type="entry name" value="HTHARAC"/>
</dbReference>
<dbReference type="InterPro" id="IPR009057">
    <property type="entry name" value="Homeodomain-like_sf"/>
</dbReference>
<dbReference type="Proteomes" id="UP000319859">
    <property type="component" value="Unassembled WGS sequence"/>
</dbReference>
<keyword evidence="1" id="KW-0805">Transcription regulation</keyword>
<dbReference type="Pfam" id="PF12833">
    <property type="entry name" value="HTH_18"/>
    <property type="match status" value="1"/>
</dbReference>
<dbReference type="SUPFAM" id="SSF46689">
    <property type="entry name" value="Homeodomain-like"/>
    <property type="match status" value="2"/>
</dbReference>
<dbReference type="InterPro" id="IPR020449">
    <property type="entry name" value="Tscrpt_reg_AraC-type_HTH"/>
</dbReference>
<organism evidence="6 8">
    <name type="scientific">Nitrospirillum amazonense</name>
    <dbReference type="NCBI Taxonomy" id="28077"/>
    <lineage>
        <taxon>Bacteria</taxon>
        <taxon>Pseudomonadati</taxon>
        <taxon>Pseudomonadota</taxon>
        <taxon>Alphaproteobacteria</taxon>
        <taxon>Rhodospirillales</taxon>
        <taxon>Azospirillaceae</taxon>
        <taxon>Nitrospirillum</taxon>
    </lineage>
</organism>
<dbReference type="AlphaFoldDB" id="A0A560J4J8"/>
<keyword evidence="3" id="KW-0804">Transcription</keyword>
<protein>
    <submittedName>
        <fullName evidence="6">AraC family transcriptional regulator</fullName>
    </submittedName>
</protein>
<dbReference type="EMBL" id="VITN01000010">
    <property type="protein sequence ID" value="TWB18433.1"/>
    <property type="molecule type" value="Genomic_DNA"/>
</dbReference>
<comment type="caution">
    <text evidence="6">The sequence shown here is derived from an EMBL/GenBank/DDBJ whole genome shotgun (WGS) entry which is preliminary data.</text>
</comment>
<feature type="domain" description="HTH araC/xylS-type" evidence="4">
    <location>
        <begin position="194"/>
        <end position="292"/>
    </location>
</feature>
<sequence>MDRYLFVDFMADALPAGITTQRRIRQRHLIVGQYTLDRCHEIRFGSPQFLLLQNDGPPHTLTWHTPGNPTPNRQHVKLGEINIIPPETILYASWPEQISTFIVALTPNFVVSTLKTFPPSRIVAGAGPWIGIDDPMLLNISAVLRGRLDHRSHDDSTYLPLAGNLLITRAYELFAGHTVRQPLAAGGLGLMRQRHILAFIDGRLQESLTLCRLAREAGLSPDHFGRAFRISVGLSPLQYITQRRISMAKEALLTPNRTITDIAMALGFASPSHFSDAFRKATGVAPSKWRRERN</sequence>
<accession>A0A560J4J8</accession>
<dbReference type="GO" id="GO:0003700">
    <property type="term" value="F:DNA-binding transcription factor activity"/>
    <property type="evidence" value="ECO:0007669"/>
    <property type="project" value="InterPro"/>
</dbReference>
<dbReference type="RefSeq" id="WP_145613636.1">
    <property type="nucleotide sequence ID" value="NZ_VITV01000016.1"/>
</dbReference>
<name>A0A560J4J8_9PROT</name>
<evidence type="ECO:0000313" key="6">
    <source>
        <dbReference type="EMBL" id="TWB66046.1"/>
    </source>
</evidence>
<gene>
    <name evidence="6" type="ORF">FBZ87_11610</name>
    <name evidence="5" type="ORF">FBZ89_11078</name>
</gene>
<evidence type="ECO:0000256" key="1">
    <source>
        <dbReference type="ARBA" id="ARBA00023015"/>
    </source>
</evidence>